<evidence type="ECO:0000313" key="2">
    <source>
        <dbReference type="EMBL" id="SKA25286.1"/>
    </source>
</evidence>
<dbReference type="STRING" id="115783.SAMN02745119_03375"/>
<dbReference type="RefSeq" id="WP_161947530.1">
    <property type="nucleotide sequence ID" value="NZ_FUWR01000037.1"/>
</dbReference>
<protein>
    <submittedName>
        <fullName evidence="2">von Willebrand factor type A domain-containing protein</fullName>
    </submittedName>
</protein>
<proteinExistence type="predicted"/>
<keyword evidence="3" id="KW-1185">Reference proteome</keyword>
<dbReference type="Gene3D" id="3.40.50.410">
    <property type="entry name" value="von Willebrand factor, type A domain"/>
    <property type="match status" value="1"/>
</dbReference>
<reference evidence="3" key="1">
    <citation type="submission" date="2017-02" db="EMBL/GenBank/DDBJ databases">
        <authorList>
            <person name="Varghese N."/>
            <person name="Submissions S."/>
        </authorList>
    </citation>
    <scope>NUCLEOTIDE SEQUENCE [LARGE SCALE GENOMIC DNA]</scope>
    <source>
        <strain evidence="3">ATCC BAA-34</strain>
    </source>
</reference>
<gene>
    <name evidence="2" type="ORF">SAMN02745119_03375</name>
</gene>
<dbReference type="InterPro" id="IPR036465">
    <property type="entry name" value="vWFA_dom_sf"/>
</dbReference>
<keyword evidence="1" id="KW-0732">Signal</keyword>
<evidence type="ECO:0000313" key="3">
    <source>
        <dbReference type="Proteomes" id="UP000190102"/>
    </source>
</evidence>
<dbReference type="EMBL" id="FUWR01000037">
    <property type="protein sequence ID" value="SKA25286.1"/>
    <property type="molecule type" value="Genomic_DNA"/>
</dbReference>
<dbReference type="Proteomes" id="UP000190102">
    <property type="component" value="Unassembled WGS sequence"/>
</dbReference>
<accession>A0A1T4SB05</accession>
<evidence type="ECO:0000256" key="1">
    <source>
        <dbReference type="SAM" id="SignalP"/>
    </source>
</evidence>
<organism evidence="2 3">
    <name type="scientific">Trichlorobacter thiogenes</name>
    <dbReference type="NCBI Taxonomy" id="115783"/>
    <lineage>
        <taxon>Bacteria</taxon>
        <taxon>Pseudomonadati</taxon>
        <taxon>Thermodesulfobacteriota</taxon>
        <taxon>Desulfuromonadia</taxon>
        <taxon>Geobacterales</taxon>
        <taxon>Geobacteraceae</taxon>
        <taxon>Trichlorobacter</taxon>
    </lineage>
</organism>
<feature type="signal peptide" evidence="1">
    <location>
        <begin position="1"/>
        <end position="24"/>
    </location>
</feature>
<name>A0A1T4SB05_9BACT</name>
<dbReference type="SUPFAM" id="SSF53300">
    <property type="entry name" value="vWA-like"/>
    <property type="match status" value="1"/>
</dbReference>
<sequence length="353" mass="38161">MLLSKCITLLFLLVITVIPCSLYAAPDQYPGDTSIYGATTEMLKPNILIILDNSGSMTGTVCAATGAYNPSITYPSAGYSTNRVYRVVSGSYSSYITNVTSVVTSCGGLNPRNLLQTTGQYSGRGLKSTGVCDGSSTSGVYVLGNYINYLKGGGCAVYKTKIDIAKEVVTNLLQNTNGVNFGIMKFNESEGGTFIKKSVSGSDYFSTIKDMDAIHSGSTTNRQALLSIVSDYTASTWTPLAETLYEAMLYYKGGTRKFGQTGFNASYKYTSPVTASCQKNYVILVTDGMSTQDQNTVLGTNIGDYDHDGADPGNFDSDGSHYLDDVAKYLYDEDLFPDGTYPSMQGIYYWFRP</sequence>
<feature type="chain" id="PRO_5012865950" evidence="1">
    <location>
        <begin position="25"/>
        <end position="353"/>
    </location>
</feature>
<dbReference type="AlphaFoldDB" id="A0A1T4SB05"/>